<accession>A0ABY1PWR1</accession>
<dbReference type="RefSeq" id="WP_283431706.1">
    <property type="nucleotide sequence ID" value="NZ_FXUG01000002.1"/>
</dbReference>
<proteinExistence type="predicted"/>
<sequence>MSESQLPVRMRSLQTRALQTRSGRVLLLVVLGLAMCAALAVFWPSSSGKLRFSTGSEVGIYHRVAQRISESLRQSNPGVEIELQTSLGSQENISRLESGDANLAIVQNDSIGGSNIRSLAALYPEVLHLVCRKESKIRCLDDLADKRVSLGARDSGTAQLTNELLRFARIQIEPGNVQFLSFEQSADGLRDQEIDAAFFLVGIGAEAIDRLLQTGSVELVSIQIHSVGDSSQFVEPAKLIDGFQVHYPFASFIEIPMMSYSGLPSEPIASVGVQAVFVCRADLPDAEANWFVETLFAQRAVLGRELTLLSQLDENFAQASLQFPLHPGAESYFRRNEPGFLAENAETIGLIITVLLLIASALHSLHRWYAQSRKNHVDTYYRRVQDLLQRLDDVTESVELDALTAELKSIGAAACDELIDERLDADHSYVILQHMVEFCDTQIRRRYEALA</sequence>
<keyword evidence="1" id="KW-0472">Membrane</keyword>
<comment type="caution">
    <text evidence="2">The sequence shown here is derived from an EMBL/GenBank/DDBJ whole genome shotgun (WGS) entry which is preliminary data.</text>
</comment>
<evidence type="ECO:0000256" key="1">
    <source>
        <dbReference type="SAM" id="Phobius"/>
    </source>
</evidence>
<dbReference type="Proteomes" id="UP001158067">
    <property type="component" value="Unassembled WGS sequence"/>
</dbReference>
<dbReference type="PANTHER" id="PTHR42941">
    <property type="entry name" value="SLL1037 PROTEIN"/>
    <property type="match status" value="1"/>
</dbReference>
<dbReference type="PANTHER" id="PTHR42941:SF1">
    <property type="entry name" value="SLL1037 PROTEIN"/>
    <property type="match status" value="1"/>
</dbReference>
<keyword evidence="1" id="KW-1133">Transmembrane helix</keyword>
<dbReference type="Pfam" id="PF16868">
    <property type="entry name" value="NMT1_3"/>
    <property type="match status" value="1"/>
</dbReference>
<feature type="transmembrane region" description="Helical" evidence="1">
    <location>
        <begin position="347"/>
        <end position="365"/>
    </location>
</feature>
<dbReference type="EMBL" id="FXUG01000002">
    <property type="protein sequence ID" value="SMP48214.1"/>
    <property type="molecule type" value="Genomic_DNA"/>
</dbReference>
<organism evidence="2 3">
    <name type="scientific">Neorhodopirellula lusitana</name>
    <dbReference type="NCBI Taxonomy" id="445327"/>
    <lineage>
        <taxon>Bacteria</taxon>
        <taxon>Pseudomonadati</taxon>
        <taxon>Planctomycetota</taxon>
        <taxon>Planctomycetia</taxon>
        <taxon>Pirellulales</taxon>
        <taxon>Pirellulaceae</taxon>
        <taxon>Neorhodopirellula</taxon>
    </lineage>
</organism>
<reference evidence="2 3" key="1">
    <citation type="submission" date="2017-05" db="EMBL/GenBank/DDBJ databases">
        <authorList>
            <person name="Varghese N."/>
            <person name="Submissions S."/>
        </authorList>
    </citation>
    <scope>NUCLEOTIDE SEQUENCE [LARGE SCALE GENOMIC DNA]</scope>
    <source>
        <strain evidence="2 3">DSM 25457</strain>
    </source>
</reference>
<dbReference type="SUPFAM" id="SSF53850">
    <property type="entry name" value="Periplasmic binding protein-like II"/>
    <property type="match status" value="1"/>
</dbReference>
<gene>
    <name evidence="2" type="ORF">SAMN06265222_102393</name>
</gene>
<protein>
    <recommendedName>
        <fullName evidence="4">TRAP transporter solute receptor, TAXI family</fullName>
    </recommendedName>
</protein>
<name>A0ABY1PWR1_9BACT</name>
<keyword evidence="1" id="KW-0812">Transmembrane</keyword>
<evidence type="ECO:0000313" key="3">
    <source>
        <dbReference type="Proteomes" id="UP001158067"/>
    </source>
</evidence>
<dbReference type="InterPro" id="IPR011852">
    <property type="entry name" value="TRAP_TAXI"/>
</dbReference>
<evidence type="ECO:0008006" key="4">
    <source>
        <dbReference type="Google" id="ProtNLM"/>
    </source>
</evidence>
<dbReference type="NCBIfam" id="TIGR02122">
    <property type="entry name" value="TRAP_TAXI"/>
    <property type="match status" value="1"/>
</dbReference>
<keyword evidence="3" id="KW-1185">Reference proteome</keyword>
<evidence type="ECO:0000313" key="2">
    <source>
        <dbReference type="EMBL" id="SMP48214.1"/>
    </source>
</evidence>
<dbReference type="Gene3D" id="3.40.190.10">
    <property type="entry name" value="Periplasmic binding protein-like II"/>
    <property type="match status" value="2"/>
</dbReference>